<name>A0ABV2ATD5_9EUKA</name>
<evidence type="ECO:0000313" key="1">
    <source>
        <dbReference type="EMBL" id="MES1922924.1"/>
    </source>
</evidence>
<proteinExistence type="predicted"/>
<keyword evidence="2" id="KW-1185">Reference proteome</keyword>
<accession>A0ABV2ATD5</accession>
<sequence>MLPVKCNAKEIDFQYEKSGYQGKVDKKAITMTSLVTTWKVVDVDSGESIEIESPGNGADTQDKGAGKAFTYAYKNAIQKMFMLFSGEDTDNDHSDKLDNAGTQVSVTMLKEAINNVGTDEQTILDSYCDKYKKTCTELKFMSQEGKQYYYNRMTKAKK</sequence>
<protein>
    <submittedName>
        <fullName evidence="1">Uncharacterized protein</fullName>
    </submittedName>
</protein>
<dbReference type="Pfam" id="PF04404">
    <property type="entry name" value="ERF"/>
    <property type="match status" value="1"/>
</dbReference>
<reference evidence="1 2" key="1">
    <citation type="journal article" date="2024" name="BMC Biol.">
        <title>Comparative genomics of Ascetosporea gives new insight into the evolutionary basis for animal parasitism in Rhizaria.</title>
        <authorList>
            <person name="Hiltunen Thoren M."/>
            <person name="Onut-Brannstrom I."/>
            <person name="Alfjorden A."/>
            <person name="Peckova H."/>
            <person name="Swords F."/>
            <person name="Hooper C."/>
            <person name="Holzer A.S."/>
            <person name="Bass D."/>
            <person name="Burki F."/>
        </authorList>
    </citation>
    <scope>NUCLEOTIDE SEQUENCE [LARGE SCALE GENOMIC DNA]</scope>
    <source>
        <strain evidence="1">20-A016</strain>
    </source>
</reference>
<gene>
    <name evidence="1" type="ORF">MHBO_004454</name>
</gene>
<dbReference type="EMBL" id="JBDODL010004057">
    <property type="protein sequence ID" value="MES1922924.1"/>
    <property type="molecule type" value="Genomic_DNA"/>
</dbReference>
<organism evidence="1 2">
    <name type="scientific">Bonamia ostreae</name>
    <dbReference type="NCBI Taxonomy" id="126728"/>
    <lineage>
        <taxon>Eukaryota</taxon>
        <taxon>Sar</taxon>
        <taxon>Rhizaria</taxon>
        <taxon>Endomyxa</taxon>
        <taxon>Ascetosporea</taxon>
        <taxon>Haplosporida</taxon>
        <taxon>Bonamia</taxon>
    </lineage>
</organism>
<dbReference type="Proteomes" id="UP001439008">
    <property type="component" value="Unassembled WGS sequence"/>
</dbReference>
<comment type="caution">
    <text evidence="1">The sequence shown here is derived from an EMBL/GenBank/DDBJ whole genome shotgun (WGS) entry which is preliminary data.</text>
</comment>
<dbReference type="InterPro" id="IPR007499">
    <property type="entry name" value="ERF_bacteria_virus"/>
</dbReference>
<evidence type="ECO:0000313" key="2">
    <source>
        <dbReference type="Proteomes" id="UP001439008"/>
    </source>
</evidence>